<feature type="region of interest" description="Disordered" evidence="1">
    <location>
        <begin position="351"/>
        <end position="383"/>
    </location>
</feature>
<comment type="caution">
    <text evidence="3">The sequence shown here is derived from an EMBL/GenBank/DDBJ whole genome shotgun (WGS) entry which is preliminary data.</text>
</comment>
<dbReference type="Proteomes" id="UP001397290">
    <property type="component" value="Unassembled WGS sequence"/>
</dbReference>
<feature type="compositionally biased region" description="Basic and acidic residues" evidence="1">
    <location>
        <begin position="351"/>
        <end position="363"/>
    </location>
</feature>
<accession>A0AAW0RJ90</accession>
<evidence type="ECO:0000256" key="2">
    <source>
        <dbReference type="SAM" id="SignalP"/>
    </source>
</evidence>
<evidence type="ECO:0000256" key="1">
    <source>
        <dbReference type="SAM" id="MobiDB-lite"/>
    </source>
</evidence>
<feature type="chain" id="PRO_5043788350" evidence="2">
    <location>
        <begin position="22"/>
        <end position="752"/>
    </location>
</feature>
<feature type="signal peptide" evidence="2">
    <location>
        <begin position="1"/>
        <end position="21"/>
    </location>
</feature>
<gene>
    <name evidence="3" type="ORF">G3M48_009284</name>
</gene>
<proteinExistence type="predicted"/>
<organism evidence="3 4">
    <name type="scientific">Beauveria asiatica</name>
    <dbReference type="NCBI Taxonomy" id="1069075"/>
    <lineage>
        <taxon>Eukaryota</taxon>
        <taxon>Fungi</taxon>
        <taxon>Dikarya</taxon>
        <taxon>Ascomycota</taxon>
        <taxon>Pezizomycotina</taxon>
        <taxon>Sordariomycetes</taxon>
        <taxon>Hypocreomycetidae</taxon>
        <taxon>Hypocreales</taxon>
        <taxon>Cordycipitaceae</taxon>
        <taxon>Beauveria</taxon>
    </lineage>
</organism>
<sequence length="752" mass="81755">MYKVSLSMVLSALLCLQQASTSVIPATDGSRPIGKAVEISHADSVPRLNNIAGSTVSNSPSTTNGLDGAAKANLMRREDPPELGNLDQLAKWLTNTPVRADCVFVTVAHLLGTTPEEVSRRTNVPIPQPGQGGTPEMLTILTKLGLVFRVWTYGSLPQGGGGPIRTRPLHPGRPLYVAFPRATGMPRTMGVAYYLPDATGNIRPDGNGEVIGHVVVCTNPGTPYAQYIDYQADPNGRDITETMRNTRIAAYFSIDPNASTGDFITTQRPAMEQMEVEQEQAHPETQSDGPQVEAPDTSEPMEVDEEHINQWSNGQFNGASCAAVIAAISAFSKHSRPGRSLPDVVLVARDKESTSSDCDRARDMATQLQRPQTSKSDESLKDDELKKLENGDFSGFSARDCALALEKMYIKYKIHTPELGNKLGRRADTAEDPKADCRRAQDLVQKQKVPEPCKKIKNIEIGFTLSSSWLSIKGEGTKDDVGAILEGPAGKAELLLASQPSGGDSKWIALDMQKSFKTDSIDITGINNLTLTAETFFVRGGESDAFKVQDLRLRAKCADPGFGAKNDKYVGINAWYERPQKGWWIFSTVFYPSNYDKKNLATFPVVPADWEFAPPCASFKELSYDFAFGNTNGGGTGDTLVLKLGEGKIPLGKSFTAGTSTKGTVDLKKTFKKKVVQLSELETVAFDDDDSTASFGDNGWTFKGVTFTATCADVPKKLQMNKYSNVNADIYAAGNKEPWSGKLIPSDWIEIK</sequence>
<protein>
    <submittedName>
        <fullName evidence="3">Uncharacterized protein</fullName>
    </submittedName>
</protein>
<evidence type="ECO:0000313" key="4">
    <source>
        <dbReference type="Proteomes" id="UP001397290"/>
    </source>
</evidence>
<reference evidence="3 4" key="1">
    <citation type="submission" date="2020-02" db="EMBL/GenBank/DDBJ databases">
        <title>Comparative genomics of the hypocrealean fungal genus Beauvera.</title>
        <authorList>
            <person name="Showalter D.N."/>
            <person name="Bushley K.E."/>
            <person name="Rehner S.A."/>
        </authorList>
    </citation>
    <scope>NUCLEOTIDE SEQUENCE [LARGE SCALE GENOMIC DNA]</scope>
    <source>
        <strain evidence="3 4">ARSEF4384</strain>
    </source>
</reference>
<dbReference type="AlphaFoldDB" id="A0AAW0RJ90"/>
<feature type="region of interest" description="Disordered" evidence="1">
    <location>
        <begin position="272"/>
        <end position="303"/>
    </location>
</feature>
<dbReference type="EMBL" id="JAAHCF010000746">
    <property type="protein sequence ID" value="KAK8142140.1"/>
    <property type="molecule type" value="Genomic_DNA"/>
</dbReference>
<evidence type="ECO:0000313" key="3">
    <source>
        <dbReference type="EMBL" id="KAK8142140.1"/>
    </source>
</evidence>
<name>A0AAW0RJ90_9HYPO</name>
<keyword evidence="4" id="KW-1185">Reference proteome</keyword>
<keyword evidence="2" id="KW-0732">Signal</keyword>